<organism evidence="2 3">
    <name type="scientific">Prolixibacter denitrificans</name>
    <dbReference type="NCBI Taxonomy" id="1541063"/>
    <lineage>
        <taxon>Bacteria</taxon>
        <taxon>Pseudomonadati</taxon>
        <taxon>Bacteroidota</taxon>
        <taxon>Bacteroidia</taxon>
        <taxon>Marinilabiliales</taxon>
        <taxon>Prolixibacteraceae</taxon>
        <taxon>Prolixibacter</taxon>
    </lineage>
</organism>
<dbReference type="RefSeq" id="WP_106540307.1">
    <property type="nucleotide sequence ID" value="NZ_BLAU01000001.1"/>
</dbReference>
<proteinExistence type="predicted"/>
<protein>
    <submittedName>
        <fullName evidence="2">Uncharacterized protein</fullName>
    </submittedName>
</protein>
<gene>
    <name evidence="2" type="ORF">CLV93_101202</name>
    <name evidence="1" type="ORF">JCM18694_01180</name>
</gene>
<keyword evidence="4" id="KW-1185">Reference proteome</keyword>
<evidence type="ECO:0000313" key="1">
    <source>
        <dbReference type="EMBL" id="GET19872.1"/>
    </source>
</evidence>
<comment type="caution">
    <text evidence="2">The sequence shown here is derived from an EMBL/GenBank/DDBJ whole genome shotgun (WGS) entry which is preliminary data.</text>
</comment>
<dbReference type="Proteomes" id="UP000396862">
    <property type="component" value="Unassembled WGS sequence"/>
</dbReference>
<sequence length="258" mass="30311">MSDKPYLRLIEILDGLYNPDYIEKENDIDWADLEIKATESIIEELFHFQNDEQRTGFLNFFFRRIFNQGKDYNLGLLKRQYIPDNWTKSEYEYIKNCKLVLNGLITDVSEACLQYDGIDFTEIMENNIKTSTEERPDFVWYVKTKSTPETDISTRKQSLSIPQIALKYYYEGELITRDNGPEIAKKYGFTSKTSGEKLYQNFTFYSKTSNRTGDPGTKIKMKNIIGLVKSVIELLPENKKTKPTDEVKILEKRLLKEY</sequence>
<reference evidence="1 4" key="2">
    <citation type="submission" date="2019-10" db="EMBL/GenBank/DDBJ databases">
        <title>Prolixibacter strains distinguished by the presence of nitrate reductase genes were adept at nitrate-dependent anaerobic corrosion of metallic iron and carbon steel.</title>
        <authorList>
            <person name="Iino T."/>
            <person name="Shono N."/>
            <person name="Ito K."/>
            <person name="Nakamura R."/>
            <person name="Sueoka K."/>
            <person name="Harayama S."/>
            <person name="Ohkuma M."/>
        </authorList>
    </citation>
    <scope>NUCLEOTIDE SEQUENCE [LARGE SCALE GENOMIC DNA]</scope>
    <source>
        <strain evidence="1 4">MIC1-1</strain>
    </source>
</reference>
<evidence type="ECO:0000313" key="2">
    <source>
        <dbReference type="EMBL" id="PSK85250.1"/>
    </source>
</evidence>
<dbReference type="EMBL" id="BLAU01000001">
    <property type="protein sequence ID" value="GET19872.1"/>
    <property type="molecule type" value="Genomic_DNA"/>
</dbReference>
<dbReference type="EMBL" id="PYGC01000001">
    <property type="protein sequence ID" value="PSK85250.1"/>
    <property type="molecule type" value="Genomic_DNA"/>
</dbReference>
<dbReference type="AlphaFoldDB" id="A0A2P8CJV4"/>
<accession>A0A2P8CJV4</accession>
<name>A0A2P8CJV4_9BACT</name>
<dbReference type="Proteomes" id="UP000240621">
    <property type="component" value="Unassembled WGS sequence"/>
</dbReference>
<evidence type="ECO:0000313" key="4">
    <source>
        <dbReference type="Proteomes" id="UP000396862"/>
    </source>
</evidence>
<reference evidence="2 3" key="1">
    <citation type="submission" date="2018-03" db="EMBL/GenBank/DDBJ databases">
        <title>Genomic Encyclopedia of Archaeal and Bacterial Type Strains, Phase II (KMG-II): from individual species to whole genera.</title>
        <authorList>
            <person name="Goeker M."/>
        </authorList>
    </citation>
    <scope>NUCLEOTIDE SEQUENCE [LARGE SCALE GENOMIC DNA]</scope>
    <source>
        <strain evidence="2 3">DSM 27267</strain>
    </source>
</reference>
<dbReference type="OrthoDB" id="1454766at2"/>
<evidence type="ECO:0000313" key="3">
    <source>
        <dbReference type="Proteomes" id="UP000240621"/>
    </source>
</evidence>